<reference evidence="1" key="1">
    <citation type="submission" date="2018-05" db="EMBL/GenBank/DDBJ databases">
        <authorList>
            <person name="Lanie J.A."/>
            <person name="Ng W.-L."/>
            <person name="Kazmierczak K.M."/>
            <person name="Andrzejewski T.M."/>
            <person name="Davidsen T.M."/>
            <person name="Wayne K.J."/>
            <person name="Tettelin H."/>
            <person name="Glass J.I."/>
            <person name="Rusch D."/>
            <person name="Podicherti R."/>
            <person name="Tsui H.-C.T."/>
            <person name="Winkler M.E."/>
        </authorList>
    </citation>
    <scope>NUCLEOTIDE SEQUENCE</scope>
</reference>
<dbReference type="AlphaFoldDB" id="A0A383DCB0"/>
<sequence length="109" mass="10925">MAITRKIATFVLALALVCMGTVDVHAAGQNRAGTAAATELLIPVGARDMAMGGASVATTSGLAALHWNPAGLSRGGSDAELMVSTMSYLADIRVNYVAASADFGVGTLA</sequence>
<dbReference type="SUPFAM" id="SSF56935">
    <property type="entry name" value="Porins"/>
    <property type="match status" value="1"/>
</dbReference>
<organism evidence="1">
    <name type="scientific">marine metagenome</name>
    <dbReference type="NCBI Taxonomy" id="408172"/>
    <lineage>
        <taxon>unclassified sequences</taxon>
        <taxon>metagenomes</taxon>
        <taxon>ecological metagenomes</taxon>
    </lineage>
</organism>
<evidence type="ECO:0000313" key="1">
    <source>
        <dbReference type="EMBL" id="SVE41984.1"/>
    </source>
</evidence>
<gene>
    <name evidence="1" type="ORF">METZ01_LOCUS494838</name>
</gene>
<evidence type="ECO:0008006" key="2">
    <source>
        <dbReference type="Google" id="ProtNLM"/>
    </source>
</evidence>
<name>A0A383DCB0_9ZZZZ</name>
<proteinExistence type="predicted"/>
<dbReference type="EMBL" id="UINC01216021">
    <property type="protein sequence ID" value="SVE41984.1"/>
    <property type="molecule type" value="Genomic_DNA"/>
</dbReference>
<accession>A0A383DCB0</accession>
<feature type="non-terminal residue" evidence="1">
    <location>
        <position position="109"/>
    </location>
</feature>
<dbReference type="Gene3D" id="2.40.160.60">
    <property type="entry name" value="Outer membrane protein transport protein (OMPP1/FadL/TodX)"/>
    <property type="match status" value="1"/>
</dbReference>
<protein>
    <recommendedName>
        <fullName evidence="2">PorV/PorQ family protein</fullName>
    </recommendedName>
</protein>